<sequence>MKEDKVDALSPQNLATRRKAFLEESGFDKLSSIRYPSLRWCDVEGPRDYLRKNYFDDEAFHIHLPTRNQDNFIRHGYNGDHANVYKPYGENLYYYDVNSLYPYIMNAYPMAYELKFARNLGYHIIPLRQYLFEKKDSPFKDFISHLSKSRLESKKSGDEAMSYFHKILMNSLYGRFGINPESTVTEICNQKKYEELMKMDNFQCAEKLTDHTRLREVIDLVSKDATTIYISKLLREKAKNPMITNKSTKQEEVSQSPMEGQKTKPTLYNTKAATKKGRTDEDVVDELDLTRLTEEPTLASMNILRLAENFVDTKCPIQYHDACVGVKTV</sequence>
<evidence type="ECO:0000256" key="5">
    <source>
        <dbReference type="ARBA" id="ARBA00022705"/>
    </source>
</evidence>
<dbReference type="InterPro" id="IPR004868">
    <property type="entry name" value="DNA-dir_DNA_pol_B_mt/vir"/>
</dbReference>
<evidence type="ECO:0000313" key="11">
    <source>
        <dbReference type="Proteomes" id="UP001153076"/>
    </source>
</evidence>
<keyword evidence="6" id="KW-0239">DNA-directed DNA polymerase</keyword>
<dbReference type="Proteomes" id="UP001153076">
    <property type="component" value="Unassembled WGS sequence"/>
</dbReference>
<protein>
    <recommendedName>
        <fullName evidence="2">DNA-directed DNA polymerase</fullName>
        <ecNumber evidence="2">2.7.7.7</ecNumber>
    </recommendedName>
</protein>
<dbReference type="SUPFAM" id="SSF56672">
    <property type="entry name" value="DNA/RNA polymerases"/>
    <property type="match status" value="1"/>
</dbReference>
<keyword evidence="3" id="KW-0808">Transferase</keyword>
<keyword evidence="11" id="KW-1185">Reference proteome</keyword>
<evidence type="ECO:0000256" key="4">
    <source>
        <dbReference type="ARBA" id="ARBA00022695"/>
    </source>
</evidence>
<comment type="caution">
    <text evidence="10">The sequence shown here is derived from an EMBL/GenBank/DDBJ whole genome shotgun (WGS) entry which is preliminary data.</text>
</comment>
<dbReference type="EMBL" id="JAKOGI010000159">
    <property type="protein sequence ID" value="KAJ8441622.1"/>
    <property type="molecule type" value="Genomic_DNA"/>
</dbReference>
<evidence type="ECO:0000256" key="6">
    <source>
        <dbReference type="ARBA" id="ARBA00022932"/>
    </source>
</evidence>
<evidence type="ECO:0000313" key="10">
    <source>
        <dbReference type="EMBL" id="KAJ8441622.1"/>
    </source>
</evidence>
<dbReference type="GO" id="GO:0003677">
    <property type="term" value="F:DNA binding"/>
    <property type="evidence" value="ECO:0007669"/>
    <property type="project" value="UniProtKB-KW"/>
</dbReference>
<dbReference type="InterPro" id="IPR023211">
    <property type="entry name" value="DNA_pol_palm_dom_sf"/>
</dbReference>
<evidence type="ECO:0000256" key="2">
    <source>
        <dbReference type="ARBA" id="ARBA00012417"/>
    </source>
</evidence>
<accession>A0A9Q1KE67</accession>
<comment type="similarity">
    <text evidence="1">Belongs to the DNA polymerase type-B family.</text>
</comment>
<dbReference type="GO" id="GO:0000166">
    <property type="term" value="F:nucleotide binding"/>
    <property type="evidence" value="ECO:0007669"/>
    <property type="project" value="InterPro"/>
</dbReference>
<dbReference type="Pfam" id="PF03175">
    <property type="entry name" value="DNA_pol_B_2"/>
    <property type="match status" value="1"/>
</dbReference>
<dbReference type="OrthoDB" id="1706475at2759"/>
<gene>
    <name evidence="10" type="ORF">Cgig2_010263</name>
</gene>
<dbReference type="InterPro" id="IPR043502">
    <property type="entry name" value="DNA/RNA_pol_sf"/>
</dbReference>
<dbReference type="AlphaFoldDB" id="A0A9Q1KE67"/>
<feature type="domain" description="DNA-directed DNA polymerase family B mitochondria/virus" evidence="9">
    <location>
        <begin position="112"/>
        <end position="250"/>
    </location>
</feature>
<keyword evidence="4" id="KW-0548">Nucleotidyltransferase</keyword>
<organism evidence="10 11">
    <name type="scientific">Carnegiea gigantea</name>
    <dbReference type="NCBI Taxonomy" id="171969"/>
    <lineage>
        <taxon>Eukaryota</taxon>
        <taxon>Viridiplantae</taxon>
        <taxon>Streptophyta</taxon>
        <taxon>Embryophyta</taxon>
        <taxon>Tracheophyta</taxon>
        <taxon>Spermatophyta</taxon>
        <taxon>Magnoliopsida</taxon>
        <taxon>eudicotyledons</taxon>
        <taxon>Gunneridae</taxon>
        <taxon>Pentapetalae</taxon>
        <taxon>Caryophyllales</taxon>
        <taxon>Cactineae</taxon>
        <taxon>Cactaceae</taxon>
        <taxon>Cactoideae</taxon>
        <taxon>Echinocereeae</taxon>
        <taxon>Carnegiea</taxon>
    </lineage>
</organism>
<evidence type="ECO:0000256" key="8">
    <source>
        <dbReference type="ARBA" id="ARBA00049244"/>
    </source>
</evidence>
<dbReference type="EC" id="2.7.7.7" evidence="2"/>
<dbReference type="PANTHER" id="PTHR33568:SF3">
    <property type="entry name" value="DNA-DIRECTED DNA POLYMERASE"/>
    <property type="match status" value="1"/>
</dbReference>
<name>A0A9Q1KE67_9CARY</name>
<comment type="catalytic activity">
    <reaction evidence="8">
        <text>DNA(n) + a 2'-deoxyribonucleoside 5'-triphosphate = DNA(n+1) + diphosphate</text>
        <dbReference type="Rhea" id="RHEA:22508"/>
        <dbReference type="Rhea" id="RHEA-COMP:17339"/>
        <dbReference type="Rhea" id="RHEA-COMP:17340"/>
        <dbReference type="ChEBI" id="CHEBI:33019"/>
        <dbReference type="ChEBI" id="CHEBI:61560"/>
        <dbReference type="ChEBI" id="CHEBI:173112"/>
        <dbReference type="EC" id="2.7.7.7"/>
    </reaction>
</comment>
<keyword evidence="7" id="KW-0238">DNA-binding</keyword>
<keyword evidence="5" id="KW-0235">DNA replication</keyword>
<dbReference type="PANTHER" id="PTHR33568">
    <property type="entry name" value="DNA POLYMERASE"/>
    <property type="match status" value="1"/>
</dbReference>
<dbReference type="GO" id="GO:0003887">
    <property type="term" value="F:DNA-directed DNA polymerase activity"/>
    <property type="evidence" value="ECO:0007669"/>
    <property type="project" value="UniProtKB-KW"/>
</dbReference>
<evidence type="ECO:0000256" key="7">
    <source>
        <dbReference type="ARBA" id="ARBA00023125"/>
    </source>
</evidence>
<proteinExistence type="inferred from homology"/>
<dbReference type="Gene3D" id="1.10.287.690">
    <property type="entry name" value="Helix hairpin bin"/>
    <property type="match status" value="1"/>
</dbReference>
<evidence type="ECO:0000259" key="9">
    <source>
        <dbReference type="Pfam" id="PF03175"/>
    </source>
</evidence>
<evidence type="ECO:0000256" key="1">
    <source>
        <dbReference type="ARBA" id="ARBA00005755"/>
    </source>
</evidence>
<evidence type="ECO:0000256" key="3">
    <source>
        <dbReference type="ARBA" id="ARBA00022679"/>
    </source>
</evidence>
<dbReference type="GO" id="GO:0006260">
    <property type="term" value="P:DNA replication"/>
    <property type="evidence" value="ECO:0007669"/>
    <property type="project" value="UniProtKB-KW"/>
</dbReference>
<reference evidence="10" key="1">
    <citation type="submission" date="2022-04" db="EMBL/GenBank/DDBJ databases">
        <title>Carnegiea gigantea Genome sequencing and assembly v2.</title>
        <authorList>
            <person name="Copetti D."/>
            <person name="Sanderson M.J."/>
            <person name="Burquez A."/>
            <person name="Wojciechowski M.F."/>
        </authorList>
    </citation>
    <scope>NUCLEOTIDE SEQUENCE</scope>
    <source>
        <strain evidence="10">SGP5-SGP5p</strain>
        <tissue evidence="10">Aerial part</tissue>
    </source>
</reference>
<dbReference type="Gene3D" id="3.90.1600.10">
    <property type="entry name" value="Palm domain of DNA polymerase"/>
    <property type="match status" value="1"/>
</dbReference>